<accession>A0A916NR55</accession>
<gene>
    <name evidence="2" type="ORF">CRYO30217_01324</name>
</gene>
<keyword evidence="1" id="KW-0812">Transmembrane</keyword>
<keyword evidence="1" id="KW-0472">Membrane</keyword>
<keyword evidence="3" id="KW-1185">Reference proteome</keyword>
<protein>
    <recommendedName>
        <fullName evidence="4">Chemotaxis methyl-accepting receptor HlyB-like 4HB MCP domain-containing protein</fullName>
    </recommendedName>
</protein>
<reference evidence="2" key="1">
    <citation type="submission" date="2021-04" db="EMBL/GenBank/DDBJ databases">
        <authorList>
            <person name="Rodrigo-Torres L."/>
            <person name="Arahal R. D."/>
            <person name="Lucena T."/>
        </authorList>
    </citation>
    <scope>NUCLEOTIDE SEQUENCE</scope>
    <source>
        <strain evidence="2">AS29M-1</strain>
    </source>
</reference>
<proteinExistence type="predicted"/>
<keyword evidence="1" id="KW-1133">Transmembrane helix</keyword>
<evidence type="ECO:0000313" key="2">
    <source>
        <dbReference type="EMBL" id="CAG5080460.1"/>
    </source>
</evidence>
<dbReference type="EMBL" id="OU015584">
    <property type="protein sequence ID" value="CAG5080460.1"/>
    <property type="molecule type" value="Genomic_DNA"/>
</dbReference>
<evidence type="ECO:0000256" key="1">
    <source>
        <dbReference type="SAM" id="Phobius"/>
    </source>
</evidence>
<dbReference type="KEGG" id="ptan:CRYO30217_01324"/>
<organism evidence="2 3">
    <name type="scientific">Parvicella tangerina</name>
    <dbReference type="NCBI Taxonomy" id="2829795"/>
    <lineage>
        <taxon>Bacteria</taxon>
        <taxon>Pseudomonadati</taxon>
        <taxon>Bacteroidota</taxon>
        <taxon>Flavobacteriia</taxon>
        <taxon>Flavobacteriales</taxon>
        <taxon>Parvicellaceae</taxon>
        <taxon>Parvicella</taxon>
    </lineage>
</organism>
<evidence type="ECO:0008006" key="4">
    <source>
        <dbReference type="Google" id="ProtNLM"/>
    </source>
</evidence>
<sequence length="202" mass="23213">MPKRIKLITATLLMFTLILATNLIDQGNFQQISNSTAQIHNDRVIALEIIYNLREEIYKKEIALNSDSSNLDQSEANSTISNYLQLYEATYMKEEELKLFDGLKANIKQLEILESELDIQQNEEEWVGSITQDVKKELSLIKSNLDQLIFTQTNESRKKVYETEYFVNISELFTNIEIIVLIVLSLIIIIAVFLPNSKSSSN</sequence>
<name>A0A916NR55_9FLAO</name>
<feature type="transmembrane region" description="Helical" evidence="1">
    <location>
        <begin position="172"/>
        <end position="194"/>
    </location>
</feature>
<dbReference type="AlphaFoldDB" id="A0A916NR55"/>
<evidence type="ECO:0000313" key="3">
    <source>
        <dbReference type="Proteomes" id="UP000683507"/>
    </source>
</evidence>
<dbReference type="RefSeq" id="WP_258541528.1">
    <property type="nucleotide sequence ID" value="NZ_OU015584.1"/>
</dbReference>
<dbReference type="Proteomes" id="UP000683507">
    <property type="component" value="Chromosome"/>
</dbReference>